<comment type="caution">
    <text evidence="2">The sequence shown here is derived from an EMBL/GenBank/DDBJ whole genome shotgun (WGS) entry which is preliminary data.</text>
</comment>
<protein>
    <recommendedName>
        <fullName evidence="4">Cyclic nucleotide-binding domain-containing protein</fullName>
    </recommendedName>
</protein>
<reference evidence="2" key="2">
    <citation type="submission" date="2021-09" db="EMBL/GenBank/DDBJ databases">
        <authorList>
            <person name="Jia N."/>
            <person name="Wang J."/>
            <person name="Shi W."/>
            <person name="Du L."/>
            <person name="Sun Y."/>
            <person name="Zhan W."/>
            <person name="Jiang J."/>
            <person name="Wang Q."/>
            <person name="Zhang B."/>
            <person name="Ji P."/>
            <person name="Sakyi L.B."/>
            <person name="Cui X."/>
            <person name="Yuan T."/>
            <person name="Jiang B."/>
            <person name="Yang W."/>
            <person name="Lam T.T.-Y."/>
            <person name="Chang Q."/>
            <person name="Ding S."/>
            <person name="Wang X."/>
            <person name="Zhu J."/>
            <person name="Ruan X."/>
            <person name="Zhao L."/>
            <person name="Wei J."/>
            <person name="Que T."/>
            <person name="Du C."/>
            <person name="Cheng J."/>
            <person name="Dai P."/>
            <person name="Han X."/>
            <person name="Huang E."/>
            <person name="Gao Y."/>
            <person name="Liu J."/>
            <person name="Shao H."/>
            <person name="Ye R."/>
            <person name="Li L."/>
            <person name="Wei W."/>
            <person name="Wang X."/>
            <person name="Wang C."/>
            <person name="Huo Q."/>
            <person name="Li W."/>
            <person name="Guo W."/>
            <person name="Chen H."/>
            <person name="Chen S."/>
            <person name="Zhou L."/>
            <person name="Zhou L."/>
            <person name="Ni X."/>
            <person name="Tian J."/>
            <person name="Zhou Y."/>
            <person name="Sheng Y."/>
            <person name="Liu T."/>
            <person name="Pan Y."/>
            <person name="Xia L."/>
            <person name="Li J."/>
            <person name="Zhao F."/>
            <person name="Cao W."/>
        </authorList>
    </citation>
    <scope>NUCLEOTIDE SEQUENCE</scope>
    <source>
        <strain evidence="2">Rmic-2018</strain>
        <tissue evidence="2">Larvae</tissue>
    </source>
</reference>
<evidence type="ECO:0008006" key="4">
    <source>
        <dbReference type="Google" id="ProtNLM"/>
    </source>
</evidence>
<evidence type="ECO:0000313" key="3">
    <source>
        <dbReference type="Proteomes" id="UP000821866"/>
    </source>
</evidence>
<keyword evidence="3" id="KW-1185">Reference proteome</keyword>
<dbReference type="EMBL" id="JABSTU010000001">
    <property type="protein sequence ID" value="KAH8041242.1"/>
    <property type="molecule type" value="Genomic_DNA"/>
</dbReference>
<feature type="transmembrane region" description="Helical" evidence="1">
    <location>
        <begin position="152"/>
        <end position="172"/>
    </location>
</feature>
<dbReference type="VEuPathDB" id="VectorBase:LOC119168206"/>
<dbReference type="InterPro" id="IPR014710">
    <property type="entry name" value="RmlC-like_jellyroll"/>
</dbReference>
<dbReference type="Gene3D" id="2.60.120.10">
    <property type="entry name" value="Jelly Rolls"/>
    <property type="match status" value="1"/>
</dbReference>
<keyword evidence="1" id="KW-1133">Transmembrane helix</keyword>
<name>A0A9J6F355_RHIMP</name>
<dbReference type="InterPro" id="IPR018490">
    <property type="entry name" value="cNMP-bd_dom_sf"/>
</dbReference>
<dbReference type="VEuPathDB" id="VectorBase:LOC119161038"/>
<dbReference type="CDD" id="cd00038">
    <property type="entry name" value="CAP_ED"/>
    <property type="match status" value="1"/>
</dbReference>
<feature type="transmembrane region" description="Helical" evidence="1">
    <location>
        <begin position="89"/>
        <end position="115"/>
    </location>
</feature>
<gene>
    <name evidence="2" type="ORF">HPB51_014390</name>
</gene>
<feature type="transmembrane region" description="Helical" evidence="1">
    <location>
        <begin position="127"/>
        <end position="146"/>
    </location>
</feature>
<dbReference type="AlphaFoldDB" id="A0A9J6F355"/>
<evidence type="ECO:0000313" key="2">
    <source>
        <dbReference type="EMBL" id="KAH8041242.1"/>
    </source>
</evidence>
<dbReference type="Proteomes" id="UP000821866">
    <property type="component" value="Chromosome 1"/>
</dbReference>
<keyword evidence="1" id="KW-0472">Membrane</keyword>
<dbReference type="SUPFAM" id="SSF51206">
    <property type="entry name" value="cAMP-binding domain-like"/>
    <property type="match status" value="1"/>
</dbReference>
<reference evidence="2" key="1">
    <citation type="journal article" date="2020" name="Cell">
        <title>Large-Scale Comparative Analyses of Tick Genomes Elucidate Their Genetic Diversity and Vector Capacities.</title>
        <authorList>
            <consortium name="Tick Genome and Microbiome Consortium (TIGMIC)"/>
            <person name="Jia N."/>
            <person name="Wang J."/>
            <person name="Shi W."/>
            <person name="Du L."/>
            <person name="Sun Y."/>
            <person name="Zhan W."/>
            <person name="Jiang J.F."/>
            <person name="Wang Q."/>
            <person name="Zhang B."/>
            <person name="Ji P."/>
            <person name="Bell-Sakyi L."/>
            <person name="Cui X.M."/>
            <person name="Yuan T.T."/>
            <person name="Jiang B.G."/>
            <person name="Yang W.F."/>
            <person name="Lam T.T."/>
            <person name="Chang Q.C."/>
            <person name="Ding S.J."/>
            <person name="Wang X.J."/>
            <person name="Zhu J.G."/>
            <person name="Ruan X.D."/>
            <person name="Zhao L."/>
            <person name="Wei J.T."/>
            <person name="Ye R.Z."/>
            <person name="Que T.C."/>
            <person name="Du C.H."/>
            <person name="Zhou Y.H."/>
            <person name="Cheng J.X."/>
            <person name="Dai P.F."/>
            <person name="Guo W.B."/>
            <person name="Han X.H."/>
            <person name="Huang E.J."/>
            <person name="Li L.F."/>
            <person name="Wei W."/>
            <person name="Gao Y.C."/>
            <person name="Liu J.Z."/>
            <person name="Shao H.Z."/>
            <person name="Wang X."/>
            <person name="Wang C.C."/>
            <person name="Yang T.C."/>
            <person name="Huo Q.B."/>
            <person name="Li W."/>
            <person name="Chen H.Y."/>
            <person name="Chen S.E."/>
            <person name="Zhou L.G."/>
            <person name="Ni X.B."/>
            <person name="Tian J.H."/>
            <person name="Sheng Y."/>
            <person name="Liu T."/>
            <person name="Pan Y.S."/>
            <person name="Xia L.Y."/>
            <person name="Li J."/>
            <person name="Zhao F."/>
            <person name="Cao W.C."/>
        </authorList>
    </citation>
    <scope>NUCLEOTIDE SEQUENCE</scope>
    <source>
        <strain evidence="2">Rmic-2018</strain>
    </source>
</reference>
<dbReference type="InterPro" id="IPR000595">
    <property type="entry name" value="cNMP-bd_dom"/>
</dbReference>
<accession>A0A9J6F355</accession>
<keyword evidence="1" id="KW-0812">Transmembrane</keyword>
<feature type="transmembrane region" description="Helical" evidence="1">
    <location>
        <begin position="63"/>
        <end position="83"/>
    </location>
</feature>
<evidence type="ECO:0000256" key="1">
    <source>
        <dbReference type="SAM" id="Phobius"/>
    </source>
</evidence>
<proteinExistence type="predicted"/>
<sequence>MIRQLIAVPPWINWLKSVLKSGSGGDDFGCEGLADRGEGGEHSFEMSFRERVIEVFEHPRYDLVQCSVTLGAAACLGGVLLLPTHGHRLGLLAIELQAAYLAAFVMEMSIMVYAYGQRFVRIEQYNLRDLLLVGLCGGLFFLQLLLRVVDRVLSEGVVGTTLATLFLCAMLARLAHLTQYAEELCEWVLDLVNQYMDSIIYTAYETGLALIKGEEDVRENIWKTVDEFMADQIRCHAGENRLEAAEEAMQQVMSAPYSFPSSYKPISVLRAVPWMGTDQLRQFLAMTIRPMSYEPGEGIIRENEDSFIVVATSGIVKVSGEVAENVDGALPNTASFLYFYSDGYFEDYILAPDIIGTLSIVSDEPCVTTVTAETAVNAYLIPKERLLEALEVFTAWPSFRYQLWYFICSTLSTPLLQSQPQYQTWPTEKVNNRLERMQMPDLMNAKQFHVSPDIEDLLLIQGRIMDATTEEEYLAPMYIPRTVTKIIFPGEVYSRPCPVMVIIANQQYTLPEEVDWVLREQRHGDENQQRAAAAGLFPYDDMTHLSRERTAGLLSTTDSALTCARCQQTGLRVLDDMDADRKRRLAAMAAALCEIDEDCYSFRRKWSCWQKDWVGRKELGVQNLLYKQLLKTDHEEYRRLLRVSKELFLQLLSRVETRVRKEYTVMRPSISAETRLQATLRYLASGRCRTIACFFAETFVHAKEARPV</sequence>
<organism evidence="2 3">
    <name type="scientific">Rhipicephalus microplus</name>
    <name type="common">Cattle tick</name>
    <name type="synonym">Boophilus microplus</name>
    <dbReference type="NCBI Taxonomy" id="6941"/>
    <lineage>
        <taxon>Eukaryota</taxon>
        <taxon>Metazoa</taxon>
        <taxon>Ecdysozoa</taxon>
        <taxon>Arthropoda</taxon>
        <taxon>Chelicerata</taxon>
        <taxon>Arachnida</taxon>
        <taxon>Acari</taxon>
        <taxon>Parasitiformes</taxon>
        <taxon>Ixodida</taxon>
        <taxon>Ixodoidea</taxon>
        <taxon>Ixodidae</taxon>
        <taxon>Rhipicephalinae</taxon>
        <taxon>Rhipicephalus</taxon>
        <taxon>Boophilus</taxon>
    </lineage>
</organism>